<dbReference type="CDD" id="cd14845">
    <property type="entry name" value="L-Ala-D-Glu_peptidase_like"/>
    <property type="match status" value="1"/>
</dbReference>
<reference evidence="3" key="1">
    <citation type="submission" date="2016-11" db="EMBL/GenBank/DDBJ databases">
        <authorList>
            <person name="Varghese N."/>
            <person name="Submissions S."/>
        </authorList>
    </citation>
    <scope>NUCLEOTIDE SEQUENCE [LARGE SCALE GENOMIC DNA]</scope>
    <source>
        <strain evidence="3">CGMCC 1.10835</strain>
    </source>
</reference>
<evidence type="ECO:0000313" key="2">
    <source>
        <dbReference type="EMBL" id="SHK28632.1"/>
    </source>
</evidence>
<evidence type="ECO:0000313" key="3">
    <source>
        <dbReference type="Proteomes" id="UP000184497"/>
    </source>
</evidence>
<dbReference type="InterPro" id="IPR009045">
    <property type="entry name" value="Zn_M74/Hedgehog-like"/>
</dbReference>
<name>A0A1M6R860_9GAMM</name>
<dbReference type="GO" id="GO:0008233">
    <property type="term" value="F:peptidase activity"/>
    <property type="evidence" value="ECO:0007669"/>
    <property type="project" value="InterPro"/>
</dbReference>
<proteinExistence type="predicted"/>
<dbReference type="Proteomes" id="UP000184497">
    <property type="component" value="Unassembled WGS sequence"/>
</dbReference>
<dbReference type="InterPro" id="IPR039561">
    <property type="entry name" value="Peptidase_M15C"/>
</dbReference>
<dbReference type="AlphaFoldDB" id="A0A1M6R860"/>
<feature type="domain" description="Peptidase M15C" evidence="1">
    <location>
        <begin position="121"/>
        <end position="179"/>
    </location>
</feature>
<dbReference type="Pfam" id="PF13539">
    <property type="entry name" value="Peptidase_M15_4"/>
    <property type="match status" value="1"/>
</dbReference>
<organism evidence="2 3">
    <name type="scientific">Marinobacter antarcticus</name>
    <dbReference type="NCBI Taxonomy" id="564117"/>
    <lineage>
        <taxon>Bacteria</taxon>
        <taxon>Pseudomonadati</taxon>
        <taxon>Pseudomonadota</taxon>
        <taxon>Gammaproteobacteria</taxon>
        <taxon>Pseudomonadales</taxon>
        <taxon>Marinobacteraceae</taxon>
        <taxon>Marinobacter</taxon>
    </lineage>
</organism>
<dbReference type="RefSeq" id="WP_072796413.1">
    <property type="nucleotide sequence ID" value="NZ_FRAQ01000001.1"/>
</dbReference>
<dbReference type="SUPFAM" id="SSF55166">
    <property type="entry name" value="Hedgehog/DD-peptidase"/>
    <property type="match status" value="1"/>
</dbReference>
<accession>A0A1M6R860</accession>
<gene>
    <name evidence="2" type="ORF">SAMN05216369_1356</name>
</gene>
<dbReference type="EMBL" id="FRAQ01000001">
    <property type="protein sequence ID" value="SHK28632.1"/>
    <property type="molecule type" value="Genomic_DNA"/>
</dbReference>
<dbReference type="Gene3D" id="3.30.1380.10">
    <property type="match status" value="1"/>
</dbReference>
<keyword evidence="3" id="KW-1185">Reference proteome</keyword>
<protein>
    <submittedName>
        <fullName evidence="2">Peptidoglycan L-alanyl-D-glutamate endopeptidase CwlK</fullName>
    </submittedName>
</protein>
<sequence>MSDRLFGEDVLFFQRLLKSEGFYRGALDGLWGRISEAAATAFDTEYEKLKDELGTFDRRTEQKISSLSIRAQREARKFMHRALSRGVNVKIISGTRTYQEQNQLFRQGRYGNPGPVITRARGGQSNHNFGIAWDIGIFREDGSYSTSQSDYDAVAEYAVGSLVWGGSWRSFKDSPHYQLATARTQVAWVRTRFEQGEAYVA</sequence>
<dbReference type="OrthoDB" id="8479979at2"/>
<evidence type="ECO:0000259" key="1">
    <source>
        <dbReference type="Pfam" id="PF13539"/>
    </source>
</evidence>